<comment type="caution">
    <text evidence="1">The sequence shown here is derived from an EMBL/GenBank/DDBJ whole genome shotgun (WGS) entry which is preliminary data.</text>
</comment>
<organism evidence="1 2">
    <name type="scientific">Microbacterium kribbense</name>
    <dbReference type="NCBI Taxonomy" id="433645"/>
    <lineage>
        <taxon>Bacteria</taxon>
        <taxon>Bacillati</taxon>
        <taxon>Actinomycetota</taxon>
        <taxon>Actinomycetes</taxon>
        <taxon>Micrococcales</taxon>
        <taxon>Microbacteriaceae</taxon>
        <taxon>Microbacterium</taxon>
    </lineage>
</organism>
<evidence type="ECO:0000313" key="1">
    <source>
        <dbReference type="EMBL" id="GAA3759701.1"/>
    </source>
</evidence>
<keyword evidence="2" id="KW-1185">Reference proteome</keyword>
<gene>
    <name evidence="1" type="ORF">GCM10022240_10360</name>
</gene>
<name>A0ABP7G9Z5_9MICO</name>
<dbReference type="EMBL" id="BAABAF010000003">
    <property type="protein sequence ID" value="GAA3759701.1"/>
    <property type="molecule type" value="Genomic_DNA"/>
</dbReference>
<reference evidence="2" key="1">
    <citation type="journal article" date="2019" name="Int. J. Syst. Evol. Microbiol.">
        <title>The Global Catalogue of Microorganisms (GCM) 10K type strain sequencing project: providing services to taxonomists for standard genome sequencing and annotation.</title>
        <authorList>
            <consortium name="The Broad Institute Genomics Platform"/>
            <consortium name="The Broad Institute Genome Sequencing Center for Infectious Disease"/>
            <person name="Wu L."/>
            <person name="Ma J."/>
        </authorList>
    </citation>
    <scope>NUCLEOTIDE SEQUENCE [LARGE SCALE GENOMIC DNA]</scope>
    <source>
        <strain evidence="2">JCM 16950</strain>
    </source>
</reference>
<evidence type="ECO:0000313" key="2">
    <source>
        <dbReference type="Proteomes" id="UP001500540"/>
    </source>
</evidence>
<dbReference type="Proteomes" id="UP001500540">
    <property type="component" value="Unassembled WGS sequence"/>
</dbReference>
<protein>
    <submittedName>
        <fullName evidence="1">Uncharacterized protein</fullName>
    </submittedName>
</protein>
<accession>A0ABP7G9Z5</accession>
<proteinExistence type="predicted"/>
<sequence>MPFSNPVSLSDAANQRTVLGYPVEGYRFENPEIVGEFSPLSGLSVADFLRDFKASYGTQPQVVGAIIEVPKLEAIEMAKRVAATPIAAPGDEFEAPPVDASRSSQLQAFRKRNPDLEGSSPAHAAAKTGAQVLTATNWRPTQADIQIFRANTSTVYFSQYYYWDGTTARTSVLPADDGWEAEVNIFTSRPDSETCGSGHPEDYPFAKNYGWTWSAFVNTGSGMTAMASAVGAYADYNDDSDPCNRNSMAIGVRTPQSIPAYSSGAQEVMFTIFAPRGLDNTGRIGGVVQAVNETGCVLQPWLSNTDCMGLTTSTSGTRATLAESRNWTAPPKCWMSLNYGNTAPTTYTC</sequence>